<proteinExistence type="predicted"/>
<dbReference type="OrthoDB" id="548149at2759"/>
<dbReference type="Proteomes" id="UP000236333">
    <property type="component" value="Unassembled WGS sequence"/>
</dbReference>
<dbReference type="PANTHER" id="PTHR31600">
    <property type="entry name" value="TINY MACROCYSTS PROTEIN B-RELATED"/>
    <property type="match status" value="1"/>
</dbReference>
<feature type="domain" description="TmcB/TmcC TPR repeats" evidence="1">
    <location>
        <begin position="119"/>
        <end position="230"/>
    </location>
</feature>
<protein>
    <submittedName>
        <fullName evidence="2">Tiny macrocysts protein B</fullName>
    </submittedName>
</protein>
<gene>
    <name evidence="2" type="ORF">TSOC_008611</name>
</gene>
<comment type="caution">
    <text evidence="2">The sequence shown here is derived from an EMBL/GenBank/DDBJ whole genome shotgun (WGS) entry which is preliminary data.</text>
</comment>
<evidence type="ECO:0000259" key="1">
    <source>
        <dbReference type="Pfam" id="PF25474"/>
    </source>
</evidence>
<dbReference type="PANTHER" id="PTHR31600:SF2">
    <property type="entry name" value="GAMETE ENRICHED GENE 10 PROTEIN-RELATED"/>
    <property type="match status" value="1"/>
</dbReference>
<reference evidence="2 3" key="1">
    <citation type="journal article" date="2017" name="Mol. Biol. Evol.">
        <title>The 4-celled Tetrabaena socialis nuclear genome reveals the essential components for genetic control of cell number at the origin of multicellularity in the volvocine lineage.</title>
        <authorList>
            <person name="Featherston J."/>
            <person name="Arakaki Y."/>
            <person name="Hanschen E.R."/>
            <person name="Ferris P.J."/>
            <person name="Michod R.E."/>
            <person name="Olson B.J.S.C."/>
            <person name="Nozaki H."/>
            <person name="Durand P.M."/>
        </authorList>
    </citation>
    <scope>NUCLEOTIDE SEQUENCE [LARGE SCALE GENOMIC DNA]</scope>
    <source>
        <strain evidence="2 3">NIES-571</strain>
    </source>
</reference>
<accession>A0A2J7ZY05</accession>
<name>A0A2J7ZY05_9CHLO</name>
<dbReference type="InterPro" id="IPR052994">
    <property type="entry name" value="Tiny_macrocysts_regulators"/>
</dbReference>
<evidence type="ECO:0000313" key="2">
    <source>
        <dbReference type="EMBL" id="PNH05154.1"/>
    </source>
</evidence>
<dbReference type="Pfam" id="PF25474">
    <property type="entry name" value="TPR_TmcB"/>
    <property type="match status" value="1"/>
</dbReference>
<evidence type="ECO:0000313" key="3">
    <source>
        <dbReference type="Proteomes" id="UP000236333"/>
    </source>
</evidence>
<dbReference type="EMBL" id="PGGS01000329">
    <property type="protein sequence ID" value="PNH05154.1"/>
    <property type="molecule type" value="Genomic_DNA"/>
</dbReference>
<sequence length="260" mass="29269">MSFIARCSYPRNKQPNVPLHDVCQNLDDPRDVEIVARCCRVWTDGYTLAPEAVAKAQSVIKAGLAMFPSSAYMVLLHANFMIDVLGVTQSGGRRIEDARKLNPGIMCRFISFVRQQQATQRAAGHNANDGASMDLLGYVEYQRKQRMVVRLHREALQAMKLLDAHTVSFTRMARLLGKIEGSVSQAQTAYRVCLENYGSSPKLVRLYGKFLEGCKYDPWGAQEYYTEADRESGGRSGTWACHYCCHYCVLLCELARTFMA</sequence>
<organism evidence="2 3">
    <name type="scientific">Tetrabaena socialis</name>
    <dbReference type="NCBI Taxonomy" id="47790"/>
    <lineage>
        <taxon>Eukaryota</taxon>
        <taxon>Viridiplantae</taxon>
        <taxon>Chlorophyta</taxon>
        <taxon>core chlorophytes</taxon>
        <taxon>Chlorophyceae</taxon>
        <taxon>CS clade</taxon>
        <taxon>Chlamydomonadales</taxon>
        <taxon>Tetrabaenaceae</taxon>
        <taxon>Tetrabaena</taxon>
    </lineage>
</organism>
<dbReference type="InterPro" id="IPR057352">
    <property type="entry name" value="TPR_TmcB/C"/>
</dbReference>
<dbReference type="AlphaFoldDB" id="A0A2J7ZY05"/>
<keyword evidence="3" id="KW-1185">Reference proteome</keyword>